<evidence type="ECO:0000313" key="2">
    <source>
        <dbReference type="EMBL" id="KAK8504426.1"/>
    </source>
</evidence>
<sequence length="352" mass="38764">MSTTHTTTVNLPRLQLLHSILNSRSINLGQLIVDEAFAGISRKQSPLLFPRLITALCRQKGVMEDENDFYIRGRQGIKPTQIPSLMGFDEDATASAPPGGARTIAAARLAELMALTKKTQEQMRDMQERMTSLFHYMCERDEAIQSYFLELLPDEVPLFPIFPNELFHSAQPTKKKAPQEQATPQPPLTKNKAPSTSTTTPPTRPPAPEERAEPATPYVDTAASTPKPHAKTATATKRTLTRKDKGKAPVKPTPRTPAPEATVELDSDEDNDEEMPDVPQPLAPTMETSIPRCHLKRKANRNISTADLAVEENAALEVGDDGSSTTPEETPMTNPPSSKARYKRVATKKIPK</sequence>
<feature type="compositionally biased region" description="Acidic residues" evidence="1">
    <location>
        <begin position="263"/>
        <end position="276"/>
    </location>
</feature>
<accession>A0ABR2BBE1</accession>
<keyword evidence="3" id="KW-1185">Reference proteome</keyword>
<evidence type="ECO:0000313" key="3">
    <source>
        <dbReference type="Proteomes" id="UP001472677"/>
    </source>
</evidence>
<proteinExistence type="predicted"/>
<name>A0ABR2BBE1_9ROSI</name>
<gene>
    <name evidence="2" type="ORF">V6N12_030523</name>
</gene>
<reference evidence="2 3" key="1">
    <citation type="journal article" date="2024" name="G3 (Bethesda)">
        <title>Genome assembly of Hibiscus sabdariffa L. provides insights into metabolisms of medicinal natural products.</title>
        <authorList>
            <person name="Kim T."/>
        </authorList>
    </citation>
    <scope>NUCLEOTIDE SEQUENCE [LARGE SCALE GENOMIC DNA]</scope>
    <source>
        <strain evidence="2">TK-2024</strain>
        <tissue evidence="2">Old leaves</tissue>
    </source>
</reference>
<dbReference type="EMBL" id="JBBPBM010000142">
    <property type="protein sequence ID" value="KAK8504426.1"/>
    <property type="molecule type" value="Genomic_DNA"/>
</dbReference>
<comment type="caution">
    <text evidence="2">The sequence shown here is derived from an EMBL/GenBank/DDBJ whole genome shotgun (WGS) entry which is preliminary data.</text>
</comment>
<feature type="region of interest" description="Disordered" evidence="1">
    <location>
        <begin position="170"/>
        <end position="290"/>
    </location>
</feature>
<dbReference type="Proteomes" id="UP001472677">
    <property type="component" value="Unassembled WGS sequence"/>
</dbReference>
<protein>
    <submittedName>
        <fullName evidence="2">Uncharacterized protein</fullName>
    </submittedName>
</protein>
<feature type="compositionally biased region" description="Low complexity" evidence="1">
    <location>
        <begin position="323"/>
        <end position="338"/>
    </location>
</feature>
<feature type="region of interest" description="Disordered" evidence="1">
    <location>
        <begin position="310"/>
        <end position="352"/>
    </location>
</feature>
<organism evidence="2 3">
    <name type="scientific">Hibiscus sabdariffa</name>
    <name type="common">roselle</name>
    <dbReference type="NCBI Taxonomy" id="183260"/>
    <lineage>
        <taxon>Eukaryota</taxon>
        <taxon>Viridiplantae</taxon>
        <taxon>Streptophyta</taxon>
        <taxon>Embryophyta</taxon>
        <taxon>Tracheophyta</taxon>
        <taxon>Spermatophyta</taxon>
        <taxon>Magnoliopsida</taxon>
        <taxon>eudicotyledons</taxon>
        <taxon>Gunneridae</taxon>
        <taxon>Pentapetalae</taxon>
        <taxon>rosids</taxon>
        <taxon>malvids</taxon>
        <taxon>Malvales</taxon>
        <taxon>Malvaceae</taxon>
        <taxon>Malvoideae</taxon>
        <taxon>Hibiscus</taxon>
    </lineage>
</organism>
<feature type="compositionally biased region" description="Basic residues" evidence="1">
    <location>
        <begin position="340"/>
        <end position="352"/>
    </location>
</feature>
<feature type="compositionally biased region" description="Low complexity" evidence="1">
    <location>
        <begin position="214"/>
        <end position="238"/>
    </location>
</feature>
<evidence type="ECO:0000256" key="1">
    <source>
        <dbReference type="SAM" id="MobiDB-lite"/>
    </source>
</evidence>